<evidence type="ECO:0008006" key="5">
    <source>
        <dbReference type="Google" id="ProtNLM"/>
    </source>
</evidence>
<feature type="signal peptide" evidence="2">
    <location>
        <begin position="1"/>
        <end position="20"/>
    </location>
</feature>
<evidence type="ECO:0000256" key="1">
    <source>
        <dbReference type="SAM" id="MobiDB-lite"/>
    </source>
</evidence>
<dbReference type="KEGG" id="ftj:FTUN_4642"/>
<dbReference type="PROSITE" id="PS51257">
    <property type="entry name" value="PROKAR_LIPOPROTEIN"/>
    <property type="match status" value="1"/>
</dbReference>
<accession>A0A6M5YSN4</accession>
<evidence type="ECO:0000313" key="3">
    <source>
        <dbReference type="EMBL" id="QJW97077.1"/>
    </source>
</evidence>
<feature type="compositionally biased region" description="Polar residues" evidence="1">
    <location>
        <begin position="74"/>
        <end position="95"/>
    </location>
</feature>
<proteinExistence type="predicted"/>
<feature type="region of interest" description="Disordered" evidence="1">
    <location>
        <begin position="132"/>
        <end position="173"/>
    </location>
</feature>
<name>A0A6M5YSN4_9BACT</name>
<dbReference type="AlphaFoldDB" id="A0A6M5YSN4"/>
<evidence type="ECO:0000256" key="2">
    <source>
        <dbReference type="SAM" id="SignalP"/>
    </source>
</evidence>
<keyword evidence="4" id="KW-1185">Reference proteome</keyword>
<protein>
    <recommendedName>
        <fullName evidence="5">Lipoprotein</fullName>
    </recommendedName>
</protein>
<evidence type="ECO:0000313" key="4">
    <source>
        <dbReference type="Proteomes" id="UP000503447"/>
    </source>
</evidence>
<organism evidence="3 4">
    <name type="scientific">Frigoriglobus tundricola</name>
    <dbReference type="NCBI Taxonomy" id="2774151"/>
    <lineage>
        <taxon>Bacteria</taxon>
        <taxon>Pseudomonadati</taxon>
        <taxon>Planctomycetota</taxon>
        <taxon>Planctomycetia</taxon>
        <taxon>Gemmatales</taxon>
        <taxon>Gemmataceae</taxon>
        <taxon>Frigoriglobus</taxon>
    </lineage>
</organism>
<keyword evidence="2" id="KW-0732">Signal</keyword>
<sequence length="173" mass="17425">MTRGIAFALLGALAFAGGCASPARIVSFNPADGSGVVAVPDSSNSFPFYYKDKASALIQDKVGPNFILGPATEVATTQGKPETDAQQSQNRNNPNMPGDKPKSATECQYSFRRGPAPVGSALTSTGVTSGVTTTGMTTAGGAGQLPPGVVPSVLPAGGVQPVSGTPQRGSNNW</sequence>
<feature type="chain" id="PRO_5026834623" description="Lipoprotein" evidence="2">
    <location>
        <begin position="21"/>
        <end position="173"/>
    </location>
</feature>
<dbReference type="RefSeq" id="WP_171472526.1">
    <property type="nucleotide sequence ID" value="NZ_CP053452.2"/>
</dbReference>
<reference evidence="4" key="1">
    <citation type="submission" date="2020-05" db="EMBL/GenBank/DDBJ databases">
        <title>Frigoriglobus tundricola gen. nov., sp. nov., a psychrotolerant cellulolytic planctomycete of the family Gemmataceae with two divergent copies of 16S rRNA gene.</title>
        <authorList>
            <person name="Kulichevskaya I.S."/>
            <person name="Ivanova A.A."/>
            <person name="Naumoff D.G."/>
            <person name="Beletsky A.V."/>
            <person name="Rijpstra W.I.C."/>
            <person name="Sinninghe Damste J.S."/>
            <person name="Mardanov A.V."/>
            <person name="Ravin N.V."/>
            <person name="Dedysh S.N."/>
        </authorList>
    </citation>
    <scope>NUCLEOTIDE SEQUENCE [LARGE SCALE GENOMIC DNA]</scope>
    <source>
        <strain evidence="4">PL17</strain>
    </source>
</reference>
<gene>
    <name evidence="3" type="ORF">FTUN_4642</name>
</gene>
<feature type="compositionally biased region" description="Polar residues" evidence="1">
    <location>
        <begin position="162"/>
        <end position="173"/>
    </location>
</feature>
<dbReference type="Proteomes" id="UP000503447">
    <property type="component" value="Chromosome"/>
</dbReference>
<dbReference type="EMBL" id="CP053452">
    <property type="protein sequence ID" value="QJW97077.1"/>
    <property type="molecule type" value="Genomic_DNA"/>
</dbReference>
<feature type="region of interest" description="Disordered" evidence="1">
    <location>
        <begin position="72"/>
        <end position="105"/>
    </location>
</feature>